<proteinExistence type="predicted"/>
<dbReference type="EMBL" id="JAUSZT010000002">
    <property type="protein sequence ID" value="MDQ0995836.1"/>
    <property type="molecule type" value="Genomic_DNA"/>
</dbReference>
<dbReference type="PROSITE" id="PS51197">
    <property type="entry name" value="HTH_RRF2_2"/>
    <property type="match status" value="1"/>
</dbReference>
<accession>A0ABU0S507</accession>
<reference evidence="1 2" key="1">
    <citation type="submission" date="2023-07" db="EMBL/GenBank/DDBJ databases">
        <title>Comparative genomics of wheat-associated soil bacteria to identify genetic determinants of phenazine resistance.</title>
        <authorList>
            <person name="Mouncey N."/>
        </authorList>
    </citation>
    <scope>NUCLEOTIDE SEQUENCE [LARGE SCALE GENOMIC DNA]</scope>
    <source>
        <strain evidence="1 2">W4I11</strain>
    </source>
</reference>
<evidence type="ECO:0000313" key="2">
    <source>
        <dbReference type="Proteomes" id="UP001237780"/>
    </source>
</evidence>
<name>A0ABU0S507_9HYPH</name>
<dbReference type="GO" id="GO:0003677">
    <property type="term" value="F:DNA binding"/>
    <property type="evidence" value="ECO:0007669"/>
    <property type="project" value="UniProtKB-KW"/>
</dbReference>
<protein>
    <submittedName>
        <fullName evidence="1">DNA-binding IscR family transcriptional regulator</fullName>
    </submittedName>
</protein>
<dbReference type="InterPro" id="IPR036388">
    <property type="entry name" value="WH-like_DNA-bd_sf"/>
</dbReference>
<dbReference type="Gene3D" id="1.10.10.10">
    <property type="entry name" value="Winged helix-like DNA-binding domain superfamily/Winged helix DNA-binding domain"/>
    <property type="match status" value="1"/>
</dbReference>
<evidence type="ECO:0000313" key="1">
    <source>
        <dbReference type="EMBL" id="MDQ0995836.1"/>
    </source>
</evidence>
<keyword evidence="1" id="KW-0238">DNA-binding</keyword>
<dbReference type="Proteomes" id="UP001237780">
    <property type="component" value="Unassembled WGS sequence"/>
</dbReference>
<dbReference type="PANTHER" id="PTHR33221">
    <property type="entry name" value="WINGED HELIX-TURN-HELIX TRANSCRIPTIONAL REGULATOR, RRF2 FAMILY"/>
    <property type="match status" value="1"/>
</dbReference>
<dbReference type="SUPFAM" id="SSF46785">
    <property type="entry name" value="Winged helix' DNA-binding domain"/>
    <property type="match status" value="1"/>
</dbReference>
<dbReference type="Pfam" id="PF02082">
    <property type="entry name" value="Rrf2"/>
    <property type="match status" value="1"/>
</dbReference>
<comment type="caution">
    <text evidence="1">The sequence shown here is derived from an EMBL/GenBank/DDBJ whole genome shotgun (WGS) entry which is preliminary data.</text>
</comment>
<dbReference type="PANTHER" id="PTHR33221:SF15">
    <property type="entry name" value="HTH-TYPE TRANSCRIPTIONAL REGULATOR YWGB-RELATED"/>
    <property type="match status" value="1"/>
</dbReference>
<sequence>MSRIIFCYMKRNSRLSAVLHVILHMAERAKPMTSEELAKHMHTNAVVVRRTMAGLRDAGFVRSEKGHGGGWIIARDLNTLTLRDIYNALGSPDFFALSNRADAPDCLVEQSVNHALDTAFQEAEALIIERLGTITLADLAADFHRRFDAIRKERKSHDL</sequence>
<gene>
    <name evidence="1" type="ORF">QFZ34_001013</name>
</gene>
<dbReference type="InterPro" id="IPR036390">
    <property type="entry name" value="WH_DNA-bd_sf"/>
</dbReference>
<organism evidence="1 2">
    <name type="scientific">Phyllobacterium ifriqiyense</name>
    <dbReference type="NCBI Taxonomy" id="314238"/>
    <lineage>
        <taxon>Bacteria</taxon>
        <taxon>Pseudomonadati</taxon>
        <taxon>Pseudomonadota</taxon>
        <taxon>Alphaproteobacteria</taxon>
        <taxon>Hyphomicrobiales</taxon>
        <taxon>Phyllobacteriaceae</taxon>
        <taxon>Phyllobacterium</taxon>
    </lineage>
</organism>
<dbReference type="InterPro" id="IPR000944">
    <property type="entry name" value="Tscrpt_reg_Rrf2"/>
</dbReference>
<keyword evidence="2" id="KW-1185">Reference proteome</keyword>